<organism evidence="2 3">
    <name type="scientific">Extibacter muris</name>
    <dbReference type="NCBI Taxonomy" id="1796622"/>
    <lineage>
        <taxon>Bacteria</taxon>
        <taxon>Bacillati</taxon>
        <taxon>Bacillota</taxon>
        <taxon>Clostridia</taxon>
        <taxon>Lachnospirales</taxon>
        <taxon>Lachnospiraceae</taxon>
        <taxon>Extibacter</taxon>
    </lineage>
</organism>
<evidence type="ECO:0000313" key="3">
    <source>
        <dbReference type="Proteomes" id="UP000295710"/>
    </source>
</evidence>
<dbReference type="InterPro" id="IPR004879">
    <property type="entry name" value="Ssp411-like_TRX"/>
</dbReference>
<protein>
    <submittedName>
        <fullName evidence="2">Thioredoxin domain-containing protein</fullName>
    </submittedName>
</protein>
<dbReference type="PANTHER" id="PTHR42899">
    <property type="entry name" value="SPERMATOGENESIS-ASSOCIATED PROTEIN 20"/>
    <property type="match status" value="1"/>
</dbReference>
<dbReference type="PANTHER" id="PTHR42899:SF1">
    <property type="entry name" value="SPERMATOGENESIS-ASSOCIATED PROTEIN 20"/>
    <property type="match status" value="1"/>
</dbReference>
<gene>
    <name evidence="2" type="ORF">E1963_11950</name>
</gene>
<name>A0A4R4FDH7_9FIRM</name>
<accession>A0A4R4FDH7</accession>
<dbReference type="CDD" id="cd02955">
    <property type="entry name" value="SSP411"/>
    <property type="match status" value="1"/>
</dbReference>
<dbReference type="RefSeq" id="WP_132278256.1">
    <property type="nucleotide sequence ID" value="NZ_JAOBST010000014.1"/>
</dbReference>
<comment type="caution">
    <text evidence="2">The sequence shown here is derived from an EMBL/GenBank/DDBJ whole genome shotgun (WGS) entry which is preliminary data.</text>
</comment>
<dbReference type="AlphaFoldDB" id="A0A4R4FDH7"/>
<dbReference type="InterPro" id="IPR024705">
    <property type="entry name" value="Ssp411"/>
</dbReference>
<dbReference type="SUPFAM" id="SSF52833">
    <property type="entry name" value="Thioredoxin-like"/>
    <property type="match status" value="1"/>
</dbReference>
<dbReference type="InterPro" id="IPR012341">
    <property type="entry name" value="6hp_glycosidase-like_sf"/>
</dbReference>
<dbReference type="Proteomes" id="UP000295710">
    <property type="component" value="Unassembled WGS sequence"/>
</dbReference>
<evidence type="ECO:0000259" key="1">
    <source>
        <dbReference type="Pfam" id="PF03190"/>
    </source>
</evidence>
<dbReference type="PIRSF" id="PIRSF006402">
    <property type="entry name" value="UCP006402_thioredoxin"/>
    <property type="match status" value="1"/>
</dbReference>
<evidence type="ECO:0000313" key="2">
    <source>
        <dbReference type="EMBL" id="TDA21378.1"/>
    </source>
</evidence>
<dbReference type="Gene3D" id="3.40.30.10">
    <property type="entry name" value="Glutaredoxin"/>
    <property type="match status" value="1"/>
</dbReference>
<dbReference type="EMBL" id="SMMX01000009">
    <property type="protein sequence ID" value="TDA21378.1"/>
    <property type="molecule type" value="Genomic_DNA"/>
</dbReference>
<dbReference type="Pfam" id="PF03190">
    <property type="entry name" value="Thioredox_DsbH"/>
    <property type="match status" value="1"/>
</dbReference>
<dbReference type="GO" id="GO:0005975">
    <property type="term" value="P:carbohydrate metabolic process"/>
    <property type="evidence" value="ECO:0007669"/>
    <property type="project" value="InterPro"/>
</dbReference>
<dbReference type="SUPFAM" id="SSF48208">
    <property type="entry name" value="Six-hairpin glycosidases"/>
    <property type="match status" value="1"/>
</dbReference>
<reference evidence="2 3" key="1">
    <citation type="journal article" date="2016" name="Nat. Microbiol.">
        <title>The Mouse Intestinal Bacterial Collection (miBC) provides host-specific insight into cultured diversity and functional potential of the gut microbiota.</title>
        <authorList>
            <person name="Lagkouvardos I."/>
            <person name="Pukall R."/>
            <person name="Abt B."/>
            <person name="Foesel B.U."/>
            <person name="Meier-Kolthoff J.P."/>
            <person name="Kumar N."/>
            <person name="Bresciani A."/>
            <person name="Martinez I."/>
            <person name="Just S."/>
            <person name="Ziegler C."/>
            <person name="Brugiroux S."/>
            <person name="Garzetti D."/>
            <person name="Wenning M."/>
            <person name="Bui T.P."/>
            <person name="Wang J."/>
            <person name="Hugenholtz F."/>
            <person name="Plugge C.M."/>
            <person name="Peterson D.A."/>
            <person name="Hornef M.W."/>
            <person name="Baines J.F."/>
            <person name="Smidt H."/>
            <person name="Walter J."/>
            <person name="Kristiansen K."/>
            <person name="Nielsen H.B."/>
            <person name="Haller D."/>
            <person name="Overmann J."/>
            <person name="Stecher B."/>
            <person name="Clavel T."/>
        </authorList>
    </citation>
    <scope>NUCLEOTIDE SEQUENCE [LARGE SCALE GENOMIC DNA]</scope>
    <source>
        <strain evidence="2 3">DSM 28560</strain>
    </source>
</reference>
<sequence length="664" mass="75269">MNHLINEKSPYLLQHAENPVNWYPWGNEAFERAEKEDLPVFLSIGYSTCHWCHVMAHESFEDEEVAELLNRHYVCIKVDREERPDIDSVYMAACQAVTGAGGWPLTAILAPDQKPFFLGTYIPKHPRYGQTGLLELLQKVHLLWSRDREKLLETGRQITAFLSVPGSKSEEAPDKKILKQAADLFKKQYDSKWGGFGSAPKFPSPHNLLFLLDYSAMESDGRALEMALHTLSAMACGGMNDQIGGGFSRYSTDQKWLVPHFEKMLYDNALLAMSYLQAYRMTGEDMYADTAKRTLDYVLRELTGPGGEFYCGQDADSDGVEGKYYYFTQEEVLDVLGRKDGVEFCRLYDITPEGNFEGRCIPNRIGTGHDPWPSDDARLKKLYGYRLGRVSLHRDDKVILSWNGWMILALAKAAQITGDSRYRDAAIHACQFIKQYMTDSRGRLYLRWRKGEAATPGQLDDYAVFGLALIDLYRTTYEPQYLEDAMFFARQMTELFEDKKNGGYYLTASDAEALIARPKETYDGAIPSGNSAAAVLLVQLAQYTCDVLWQEARERQIRYLAGSIQEYPAGHSFGLLALIKVLYPARELVCVSADSGLPEALRHYLLENNPIDLSVILKTKENKARLEKALPYVKDYPIPDKGAMYYLCRNGVCMAPVEDISKLQ</sequence>
<dbReference type="Gene3D" id="1.50.10.10">
    <property type="match status" value="1"/>
</dbReference>
<keyword evidence="3" id="KW-1185">Reference proteome</keyword>
<proteinExistence type="predicted"/>
<dbReference type="InterPro" id="IPR008928">
    <property type="entry name" value="6-hairpin_glycosidase_sf"/>
</dbReference>
<feature type="domain" description="Spermatogenesis-associated protein 20-like TRX" evidence="1">
    <location>
        <begin position="2"/>
        <end position="162"/>
    </location>
</feature>
<dbReference type="InterPro" id="IPR036249">
    <property type="entry name" value="Thioredoxin-like_sf"/>
</dbReference>
<dbReference type="Gene3D" id="1.50.10.20">
    <property type="match status" value="1"/>
</dbReference>